<dbReference type="GO" id="GO:0050567">
    <property type="term" value="F:glutaminyl-tRNA synthase (glutamine-hydrolyzing) activity"/>
    <property type="evidence" value="ECO:0007669"/>
    <property type="project" value="UniProtKB-UniRule"/>
</dbReference>
<dbReference type="Gene3D" id="1.10.150.380">
    <property type="entry name" value="GatB domain, N-terminal subdomain"/>
    <property type="match status" value="1"/>
</dbReference>
<dbReference type="Proteomes" id="UP000005096">
    <property type="component" value="Chromosome"/>
</dbReference>
<dbReference type="AlphaFoldDB" id="E3CUH4"/>
<dbReference type="Pfam" id="PF02934">
    <property type="entry name" value="GatB_N"/>
    <property type="match status" value="1"/>
</dbReference>
<dbReference type="InterPro" id="IPR006075">
    <property type="entry name" value="Asn/Gln-tRNA_Trfase_suB/E_cat"/>
</dbReference>
<evidence type="ECO:0000313" key="13">
    <source>
        <dbReference type="Proteomes" id="UP000005096"/>
    </source>
</evidence>
<keyword evidence="13" id="KW-1185">Reference proteome</keyword>
<dbReference type="NCBIfam" id="NF004012">
    <property type="entry name" value="PRK05477.1-2"/>
    <property type="match status" value="1"/>
</dbReference>
<comment type="similarity">
    <text evidence="1 10">Belongs to the GatB/GatE family. GatB subfamily.</text>
</comment>
<gene>
    <name evidence="10" type="primary">gatB</name>
    <name evidence="12" type="ORF">Apau_1571</name>
</gene>
<comment type="catalytic activity">
    <reaction evidence="8 10">
        <text>L-aspartyl-tRNA(Asn) + L-glutamine + ATP + H2O = L-asparaginyl-tRNA(Asn) + L-glutamate + ADP + phosphate + 2 H(+)</text>
        <dbReference type="Rhea" id="RHEA:14513"/>
        <dbReference type="Rhea" id="RHEA-COMP:9674"/>
        <dbReference type="Rhea" id="RHEA-COMP:9677"/>
        <dbReference type="ChEBI" id="CHEBI:15377"/>
        <dbReference type="ChEBI" id="CHEBI:15378"/>
        <dbReference type="ChEBI" id="CHEBI:29985"/>
        <dbReference type="ChEBI" id="CHEBI:30616"/>
        <dbReference type="ChEBI" id="CHEBI:43474"/>
        <dbReference type="ChEBI" id="CHEBI:58359"/>
        <dbReference type="ChEBI" id="CHEBI:78515"/>
        <dbReference type="ChEBI" id="CHEBI:78516"/>
        <dbReference type="ChEBI" id="CHEBI:456216"/>
    </reaction>
</comment>
<dbReference type="HAMAP" id="MF_00121">
    <property type="entry name" value="GatB"/>
    <property type="match status" value="1"/>
</dbReference>
<dbReference type="InterPro" id="IPR023168">
    <property type="entry name" value="GatB_Yqey_C_2"/>
</dbReference>
<dbReference type="SUPFAM" id="SSF89095">
    <property type="entry name" value="GatB/YqeY motif"/>
    <property type="match status" value="1"/>
</dbReference>
<comment type="catalytic activity">
    <reaction evidence="9 10">
        <text>L-glutamyl-tRNA(Gln) + L-glutamine + ATP + H2O = L-glutaminyl-tRNA(Gln) + L-glutamate + ADP + phosphate + H(+)</text>
        <dbReference type="Rhea" id="RHEA:17521"/>
        <dbReference type="Rhea" id="RHEA-COMP:9681"/>
        <dbReference type="Rhea" id="RHEA-COMP:9684"/>
        <dbReference type="ChEBI" id="CHEBI:15377"/>
        <dbReference type="ChEBI" id="CHEBI:15378"/>
        <dbReference type="ChEBI" id="CHEBI:29985"/>
        <dbReference type="ChEBI" id="CHEBI:30616"/>
        <dbReference type="ChEBI" id="CHEBI:43474"/>
        <dbReference type="ChEBI" id="CHEBI:58359"/>
        <dbReference type="ChEBI" id="CHEBI:78520"/>
        <dbReference type="ChEBI" id="CHEBI:78521"/>
        <dbReference type="ChEBI" id="CHEBI:456216"/>
    </reaction>
</comment>
<dbReference type="STRING" id="584708.Apau_1571"/>
<dbReference type="InterPro" id="IPR003789">
    <property type="entry name" value="Asn/Gln_tRNA_amidoTrase-B-like"/>
</dbReference>
<evidence type="ECO:0000256" key="3">
    <source>
        <dbReference type="ARBA" id="ARBA00022598"/>
    </source>
</evidence>
<feature type="domain" description="Asn/Gln amidotransferase" evidence="11">
    <location>
        <begin position="333"/>
        <end position="483"/>
    </location>
</feature>
<dbReference type="InterPro" id="IPR042114">
    <property type="entry name" value="GatB_C_1"/>
</dbReference>
<dbReference type="GO" id="GO:0005524">
    <property type="term" value="F:ATP binding"/>
    <property type="evidence" value="ECO:0007669"/>
    <property type="project" value="UniProtKB-KW"/>
</dbReference>
<dbReference type="InterPro" id="IPR017958">
    <property type="entry name" value="Gln-tRNA_amidoTrfase_suB_CS"/>
</dbReference>
<dbReference type="NCBIfam" id="TIGR00133">
    <property type="entry name" value="gatB"/>
    <property type="match status" value="1"/>
</dbReference>
<dbReference type="PANTHER" id="PTHR11659:SF0">
    <property type="entry name" value="GLUTAMYL-TRNA(GLN) AMIDOTRANSFERASE SUBUNIT B, MITOCHONDRIAL"/>
    <property type="match status" value="1"/>
</dbReference>
<dbReference type="GO" id="GO:0070681">
    <property type="term" value="P:glutaminyl-tRNAGln biosynthesis via transamidation"/>
    <property type="evidence" value="ECO:0007669"/>
    <property type="project" value="TreeGrafter"/>
</dbReference>
<dbReference type="NCBIfam" id="NF004014">
    <property type="entry name" value="PRK05477.1-4"/>
    <property type="match status" value="1"/>
</dbReference>
<dbReference type="SUPFAM" id="SSF55931">
    <property type="entry name" value="Glutamine synthetase/guanido kinase"/>
    <property type="match status" value="1"/>
</dbReference>
<keyword evidence="12" id="KW-0808">Transferase</keyword>
<evidence type="ECO:0000256" key="6">
    <source>
        <dbReference type="ARBA" id="ARBA00022917"/>
    </source>
</evidence>
<dbReference type="HOGENOM" id="CLU_019240_0_0_0"/>
<evidence type="ECO:0000256" key="7">
    <source>
        <dbReference type="ARBA" id="ARBA00024799"/>
    </source>
</evidence>
<evidence type="ECO:0000256" key="9">
    <source>
        <dbReference type="ARBA" id="ARBA00047913"/>
    </source>
</evidence>
<accession>E3CUH4</accession>
<dbReference type="Pfam" id="PF02637">
    <property type="entry name" value="GatB_Yqey"/>
    <property type="match status" value="1"/>
</dbReference>
<evidence type="ECO:0000256" key="1">
    <source>
        <dbReference type="ARBA" id="ARBA00005306"/>
    </source>
</evidence>
<dbReference type="GO" id="GO:0006412">
    <property type="term" value="P:translation"/>
    <property type="evidence" value="ECO:0007669"/>
    <property type="project" value="UniProtKB-UniRule"/>
</dbReference>
<evidence type="ECO:0000256" key="2">
    <source>
        <dbReference type="ARBA" id="ARBA00011123"/>
    </source>
</evidence>
<sequence>MSRQVVIGLEVHVQVASKSKLFCPCSTDYIGALPNTHVCPVCLGLPGALPVPNRAAVEAAVLTSFGLGCRVAGRTRFHRKNYFYPDLPKAYQISQFDLPIGRDGEMELPAEAGGRRIRIERLHLEEDAGKLVHGASDGRLAGSDFSLVDYNRGGVPLMEIVSQPDLTTPQEAREYVVRLRQLVRYLGVSDGDMENGSLRADANVSLSHPDGSLGTKVEIKNLNSLRSLERALEYEILRQGRILDEGGAVVQETRHWDDGEGVTRSSREKEAAHDYRYFPDPDLPPLVVEDRRIEEIRLSLPELPWEKRRRFEQDWGLSPEDAAVLAERREVAEFFEACVARGGAPKSASLWVRMDLLRLSREEGVPLTSLPVLPDDVVALGELTESKELSATAAKAVLDRMVRDRCSLEEARKRTGIGGRLAGEALSALIRQVLEGQQEVLEEIRSGKDKKGAKLKFLQGLVMRAARGQADPQEVGTLLQDLVRGA</sequence>
<dbReference type="InterPro" id="IPR017959">
    <property type="entry name" value="Asn/Gln-tRNA_amidoTrfase_suB/E"/>
</dbReference>
<dbReference type="Gene3D" id="1.10.10.410">
    <property type="match status" value="1"/>
</dbReference>
<keyword evidence="6 10" id="KW-0648">Protein biosynthesis</keyword>
<comment type="subunit">
    <text evidence="2 10">Heterotrimer of A, B and C subunits.</text>
</comment>
<evidence type="ECO:0000313" key="12">
    <source>
        <dbReference type="EMBL" id="EFQ23990.1"/>
    </source>
</evidence>
<dbReference type="GO" id="GO:0016740">
    <property type="term" value="F:transferase activity"/>
    <property type="evidence" value="ECO:0007669"/>
    <property type="project" value="UniProtKB-KW"/>
</dbReference>
<name>E3CUH4_9BACT</name>
<comment type="function">
    <text evidence="7 10">Allows the formation of correctly charged Asn-tRNA(Asn) or Gln-tRNA(Gln) through the transamidation of misacylated Asp-tRNA(Asn) or Glu-tRNA(Gln) in organisms which lack either or both of asparaginyl-tRNA or glutaminyl-tRNA synthetases. The reaction takes place in the presence of glutamine and ATP through an activated phospho-Asp-tRNA(Asn) or phospho-Glu-tRNA(Gln).</text>
</comment>
<organism evidence="12 13">
    <name type="scientific">Aminomonas paucivorans DSM 12260</name>
    <dbReference type="NCBI Taxonomy" id="584708"/>
    <lineage>
        <taxon>Bacteria</taxon>
        <taxon>Thermotogati</taxon>
        <taxon>Synergistota</taxon>
        <taxon>Synergistia</taxon>
        <taxon>Synergistales</taxon>
        <taxon>Synergistaceae</taxon>
        <taxon>Aminomonas</taxon>
    </lineage>
</organism>
<proteinExistence type="inferred from homology"/>
<evidence type="ECO:0000256" key="5">
    <source>
        <dbReference type="ARBA" id="ARBA00022840"/>
    </source>
</evidence>
<protein>
    <recommendedName>
        <fullName evidence="10">Aspartyl/glutamyl-tRNA(Asn/Gln) amidotransferase subunit B</fullName>
        <shortName evidence="10">Asp/Glu-ADT subunit B</shortName>
        <ecNumber evidence="10">6.3.5.-</ecNumber>
    </recommendedName>
</protein>
<dbReference type="PANTHER" id="PTHR11659">
    <property type="entry name" value="GLUTAMYL-TRNA GLN AMIDOTRANSFERASE SUBUNIT B MITOCHONDRIAL AND PROKARYOTIC PET112-RELATED"/>
    <property type="match status" value="1"/>
</dbReference>
<dbReference type="OrthoDB" id="9804078at2"/>
<keyword evidence="5 10" id="KW-0067">ATP-binding</keyword>
<dbReference type="EMBL" id="CM001022">
    <property type="protein sequence ID" value="EFQ23990.1"/>
    <property type="molecule type" value="Genomic_DNA"/>
</dbReference>
<dbReference type="eggNOG" id="COG0064">
    <property type="taxonomic scope" value="Bacteria"/>
</dbReference>
<evidence type="ECO:0000256" key="10">
    <source>
        <dbReference type="HAMAP-Rule" id="MF_00121"/>
    </source>
</evidence>
<evidence type="ECO:0000259" key="11">
    <source>
        <dbReference type="SMART" id="SM00845"/>
    </source>
</evidence>
<keyword evidence="4 10" id="KW-0547">Nucleotide-binding</keyword>
<reference evidence="12 13" key="1">
    <citation type="journal article" date="2010" name="Stand. Genomic Sci.">
        <title>Non-contiguous finished genome sequence of Aminomonas paucivorans type strain (GLU-3).</title>
        <authorList>
            <person name="Pitluck S."/>
            <person name="Yasawong M."/>
            <person name="Held B."/>
            <person name="Lapidus A."/>
            <person name="Nolan M."/>
            <person name="Copeland A."/>
            <person name="Lucas S."/>
            <person name="Del Rio T.G."/>
            <person name="Tice H."/>
            <person name="Cheng J.F."/>
            <person name="Chertkov O."/>
            <person name="Goodwin L."/>
            <person name="Tapia R."/>
            <person name="Han C."/>
            <person name="Liolios K."/>
            <person name="Ivanova N."/>
            <person name="Mavromatis K."/>
            <person name="Ovchinnikova G."/>
            <person name="Pati A."/>
            <person name="Chen A."/>
            <person name="Palaniappan K."/>
            <person name="Land M."/>
            <person name="Hauser L."/>
            <person name="Chang Y.J."/>
            <person name="Jeffries C.D."/>
            <person name="Pukall R."/>
            <person name="Spring S."/>
            <person name="Rohde M."/>
            <person name="Sikorski J."/>
            <person name="Goker M."/>
            <person name="Woyke T."/>
            <person name="Bristow J."/>
            <person name="Eisen J.A."/>
            <person name="Markowitz V."/>
            <person name="Hugenholtz P."/>
            <person name="Kyrpides N.C."/>
            <person name="Klenk H.P."/>
        </authorList>
    </citation>
    <scope>NUCLEOTIDE SEQUENCE [LARGE SCALE GENOMIC DNA]</scope>
    <source>
        <strain evidence="12 13">DSM 12260</strain>
    </source>
</reference>
<keyword evidence="3 10" id="KW-0436">Ligase</keyword>
<dbReference type="RefSeq" id="WP_006301200.1">
    <property type="nucleotide sequence ID" value="NZ_CM001022.1"/>
</dbReference>
<dbReference type="PaxDb" id="584708-Apau_1571"/>
<dbReference type="SMART" id="SM00845">
    <property type="entry name" value="GatB_Yqey"/>
    <property type="match status" value="1"/>
</dbReference>
<evidence type="ECO:0000256" key="4">
    <source>
        <dbReference type="ARBA" id="ARBA00022741"/>
    </source>
</evidence>
<dbReference type="InterPro" id="IPR018027">
    <property type="entry name" value="Asn/Gln_amidotransferase"/>
</dbReference>
<dbReference type="GO" id="GO:0050566">
    <property type="term" value="F:asparaginyl-tRNA synthase (glutamine-hydrolyzing) activity"/>
    <property type="evidence" value="ECO:0007669"/>
    <property type="project" value="RHEA"/>
</dbReference>
<dbReference type="PROSITE" id="PS01234">
    <property type="entry name" value="GATB"/>
    <property type="match status" value="1"/>
</dbReference>
<dbReference type="InterPro" id="IPR004413">
    <property type="entry name" value="GatB"/>
</dbReference>
<dbReference type="InterPro" id="IPR014746">
    <property type="entry name" value="Gln_synth/guanido_kin_cat_dom"/>
</dbReference>
<dbReference type="EC" id="6.3.5.-" evidence="10"/>
<evidence type="ECO:0000256" key="8">
    <source>
        <dbReference type="ARBA" id="ARBA00047380"/>
    </source>
</evidence>